<proteinExistence type="predicted"/>
<protein>
    <submittedName>
        <fullName evidence="1">16726_t:CDS:1</fullName>
    </submittedName>
</protein>
<dbReference type="Proteomes" id="UP000789396">
    <property type="component" value="Unassembled WGS sequence"/>
</dbReference>
<dbReference type="Pfam" id="PF20685">
    <property type="entry name" value="GCP5-Mod21_C"/>
    <property type="match status" value="1"/>
</dbReference>
<reference evidence="1" key="1">
    <citation type="submission" date="2021-06" db="EMBL/GenBank/DDBJ databases">
        <authorList>
            <person name="Kallberg Y."/>
            <person name="Tangrot J."/>
            <person name="Rosling A."/>
        </authorList>
    </citation>
    <scope>NUCLEOTIDE SEQUENCE</scope>
    <source>
        <strain evidence="1">IN212</strain>
    </source>
</reference>
<dbReference type="EMBL" id="CAJVPZ010009389">
    <property type="protein sequence ID" value="CAG8608676.1"/>
    <property type="molecule type" value="Genomic_DNA"/>
</dbReference>
<feature type="non-terminal residue" evidence="1">
    <location>
        <position position="1"/>
    </location>
</feature>
<dbReference type="AlphaFoldDB" id="A0A9N9CQP0"/>
<comment type="caution">
    <text evidence="1">The sequence shown here is derived from an EMBL/GenBank/DDBJ whole genome shotgun (WGS) entry which is preliminary data.</text>
</comment>
<evidence type="ECO:0000313" key="2">
    <source>
        <dbReference type="Proteomes" id="UP000789396"/>
    </source>
</evidence>
<keyword evidence="2" id="KW-1185">Reference proteome</keyword>
<sequence>MSINIVNASIEKLVLNITKKQKQALSNDQYGYNRLAEKFRIHAQGTKAEFLEKYVSSLMQRPTVEGSIQPDQPRFKVSDILNEEPLTGPHWIIKTDYNEDDDDDDGDWDFDVQEWIRARLGDRATNFQNGRNQNLIPEASHNVVQKDDVEEIPDQDLNYEIVQELLSNQYWRPNYCNQSHLFAPSLAQYRSQDKRYLFYDPTRLKYITELDAIREVLFMLSGRPSFLFCKDTNGKFQVQLNAILMHLTEGGFKALLEYFCEHGNFLAKLRIVATRICTESRPTYGQTAQAFAASILKMVWKFDTLLAGIESKYRINNSVSQ</sequence>
<organism evidence="1 2">
    <name type="scientific">Racocetra fulgida</name>
    <dbReference type="NCBI Taxonomy" id="60492"/>
    <lineage>
        <taxon>Eukaryota</taxon>
        <taxon>Fungi</taxon>
        <taxon>Fungi incertae sedis</taxon>
        <taxon>Mucoromycota</taxon>
        <taxon>Glomeromycotina</taxon>
        <taxon>Glomeromycetes</taxon>
        <taxon>Diversisporales</taxon>
        <taxon>Gigasporaceae</taxon>
        <taxon>Racocetra</taxon>
    </lineage>
</organism>
<gene>
    <name evidence="1" type="ORF">RFULGI_LOCUS6889</name>
</gene>
<accession>A0A9N9CQP0</accession>
<dbReference type="OrthoDB" id="66546at2759"/>
<evidence type="ECO:0000313" key="1">
    <source>
        <dbReference type="EMBL" id="CAG8608676.1"/>
    </source>
</evidence>
<name>A0A9N9CQP0_9GLOM</name>